<evidence type="ECO:0000259" key="1">
    <source>
        <dbReference type="Pfam" id="PF12146"/>
    </source>
</evidence>
<proteinExistence type="predicted"/>
<evidence type="ECO:0000313" key="3">
    <source>
        <dbReference type="Proteomes" id="UP001316087"/>
    </source>
</evidence>
<dbReference type="Proteomes" id="UP001316087">
    <property type="component" value="Unassembled WGS sequence"/>
</dbReference>
<dbReference type="SUPFAM" id="SSF53474">
    <property type="entry name" value="alpha/beta-Hydrolases"/>
    <property type="match status" value="1"/>
</dbReference>
<dbReference type="Gene3D" id="3.40.50.1820">
    <property type="entry name" value="alpha/beta hydrolase"/>
    <property type="match status" value="1"/>
</dbReference>
<dbReference type="InterPro" id="IPR022742">
    <property type="entry name" value="Hydrolase_4"/>
</dbReference>
<keyword evidence="2" id="KW-0378">Hydrolase</keyword>
<keyword evidence="3" id="KW-1185">Reference proteome</keyword>
<dbReference type="PANTHER" id="PTHR11614">
    <property type="entry name" value="PHOSPHOLIPASE-RELATED"/>
    <property type="match status" value="1"/>
</dbReference>
<comment type="caution">
    <text evidence="2">The sequence shown here is derived from an EMBL/GenBank/DDBJ whole genome shotgun (WGS) entry which is preliminary data.</text>
</comment>
<feature type="domain" description="Serine aminopeptidase S33" evidence="1">
    <location>
        <begin position="8"/>
        <end position="244"/>
    </location>
</feature>
<dbReference type="EMBL" id="JAKZFC010000003">
    <property type="protein sequence ID" value="MCH7322476.1"/>
    <property type="molecule type" value="Genomic_DNA"/>
</dbReference>
<dbReference type="InterPro" id="IPR051044">
    <property type="entry name" value="MAG_DAG_Lipase"/>
</dbReference>
<dbReference type="Pfam" id="PF12146">
    <property type="entry name" value="Hydrolase_4"/>
    <property type="match status" value="1"/>
</dbReference>
<gene>
    <name evidence="2" type="ORF">LZ480_11290</name>
</gene>
<sequence>MWKWETEQQPKAVIVILHSVYEQHRWYAWLIEKFRSAGFHVVMGDLPGHGEQEKFARYHDEDFEGYYKYTKLLFKVALEYNLPLFVVGHGLGATIATYVLQKKKLDCAGIILTSPWLTLKLTPGKLSNALSSFSVITSNVKLKHELTLQHFTRNTDVLMELKEYLPLTNTVTVKWYRDWQQVTRIIRDSEFKLPNVPLLVMTGENDKITDVQATKKWAYEQTAHSEFQFKQWKGCMHSLYFELEREEVFRYSVDFINNALRDLGYIIE</sequence>
<dbReference type="InterPro" id="IPR029058">
    <property type="entry name" value="AB_hydrolase_fold"/>
</dbReference>
<evidence type="ECO:0000313" key="2">
    <source>
        <dbReference type="EMBL" id="MCH7322476.1"/>
    </source>
</evidence>
<name>A0ABS9UDR4_9BACL</name>
<dbReference type="GO" id="GO:0016787">
    <property type="term" value="F:hydrolase activity"/>
    <property type="evidence" value="ECO:0007669"/>
    <property type="project" value="UniProtKB-KW"/>
</dbReference>
<reference evidence="2 3" key="1">
    <citation type="submission" date="2022-03" db="EMBL/GenBank/DDBJ databases">
        <authorList>
            <person name="Jo J.-H."/>
            <person name="Im W.-T."/>
        </authorList>
    </citation>
    <scope>NUCLEOTIDE SEQUENCE [LARGE SCALE GENOMIC DNA]</scope>
    <source>
        <strain evidence="2 3">MA9</strain>
    </source>
</reference>
<protein>
    <submittedName>
        <fullName evidence="2">Alpha/beta hydrolase</fullName>
    </submittedName>
</protein>
<dbReference type="InterPro" id="IPR000073">
    <property type="entry name" value="AB_hydrolase_1"/>
</dbReference>
<organism evidence="2 3">
    <name type="scientific">Solibacillus palustris</name>
    <dbReference type="NCBI Taxonomy" id="2908203"/>
    <lineage>
        <taxon>Bacteria</taxon>
        <taxon>Bacillati</taxon>
        <taxon>Bacillota</taxon>
        <taxon>Bacilli</taxon>
        <taxon>Bacillales</taxon>
        <taxon>Caryophanaceae</taxon>
        <taxon>Solibacillus</taxon>
    </lineage>
</organism>
<dbReference type="PRINTS" id="PR00111">
    <property type="entry name" value="ABHYDROLASE"/>
</dbReference>
<accession>A0ABS9UDR4</accession>
<dbReference type="RefSeq" id="WP_241369526.1">
    <property type="nucleotide sequence ID" value="NZ_JAKZFC010000003.1"/>
</dbReference>